<dbReference type="Proteomes" id="UP001469553">
    <property type="component" value="Unassembled WGS sequence"/>
</dbReference>
<comment type="caution">
    <text evidence="1">The sequence shown here is derived from an EMBL/GenBank/DDBJ whole genome shotgun (WGS) entry which is preliminary data.</text>
</comment>
<reference evidence="1 2" key="1">
    <citation type="submission" date="2021-06" db="EMBL/GenBank/DDBJ databases">
        <authorList>
            <person name="Palmer J.M."/>
        </authorList>
    </citation>
    <scope>NUCLEOTIDE SEQUENCE [LARGE SCALE GENOMIC DNA]</scope>
    <source>
        <strain evidence="1 2">AS_MEX2019</strain>
        <tissue evidence="1">Muscle</tissue>
    </source>
</reference>
<accession>A0ABV0YYK9</accession>
<name>A0ABV0YYK9_9TELE</name>
<keyword evidence="2" id="KW-1185">Reference proteome</keyword>
<evidence type="ECO:0000313" key="2">
    <source>
        <dbReference type="Proteomes" id="UP001469553"/>
    </source>
</evidence>
<evidence type="ECO:0000313" key="1">
    <source>
        <dbReference type="EMBL" id="MEQ2299007.1"/>
    </source>
</evidence>
<sequence>MQTKIRNQEWGKHFFTPLLLLGYVHNTLKRFPLSHYTAGEQHTDTAGHYVLVLIIYSTCQVKEAKKIGLINDSKGKSEEIINEKEKMNEDLFLTSNQNQICNFAHIIKANPSSALV</sequence>
<organism evidence="1 2">
    <name type="scientific">Ameca splendens</name>
    <dbReference type="NCBI Taxonomy" id="208324"/>
    <lineage>
        <taxon>Eukaryota</taxon>
        <taxon>Metazoa</taxon>
        <taxon>Chordata</taxon>
        <taxon>Craniata</taxon>
        <taxon>Vertebrata</taxon>
        <taxon>Euteleostomi</taxon>
        <taxon>Actinopterygii</taxon>
        <taxon>Neopterygii</taxon>
        <taxon>Teleostei</taxon>
        <taxon>Neoteleostei</taxon>
        <taxon>Acanthomorphata</taxon>
        <taxon>Ovalentaria</taxon>
        <taxon>Atherinomorphae</taxon>
        <taxon>Cyprinodontiformes</taxon>
        <taxon>Goodeidae</taxon>
        <taxon>Ameca</taxon>
    </lineage>
</organism>
<gene>
    <name evidence="1" type="ORF">AMECASPLE_011182</name>
</gene>
<dbReference type="EMBL" id="JAHRIP010047692">
    <property type="protein sequence ID" value="MEQ2299007.1"/>
    <property type="molecule type" value="Genomic_DNA"/>
</dbReference>
<protein>
    <submittedName>
        <fullName evidence="1">Uncharacterized protein</fullName>
    </submittedName>
</protein>
<proteinExistence type="predicted"/>